<dbReference type="Proteomes" id="UP001162992">
    <property type="component" value="Chromosome 22"/>
</dbReference>
<proteinExistence type="predicted"/>
<protein>
    <submittedName>
        <fullName evidence="1">Uncharacterized protein</fullName>
    </submittedName>
</protein>
<evidence type="ECO:0000313" key="2">
    <source>
        <dbReference type="Proteomes" id="UP001162992"/>
    </source>
</evidence>
<evidence type="ECO:0000313" key="1">
    <source>
        <dbReference type="EMBL" id="KAJ7515844.1"/>
    </source>
</evidence>
<gene>
    <name evidence="1" type="ORF">O6H91_22G030900</name>
</gene>
<comment type="caution">
    <text evidence="1">The sequence shown here is derived from an EMBL/GenBank/DDBJ whole genome shotgun (WGS) entry which is preliminary data.</text>
</comment>
<organism evidence="1 2">
    <name type="scientific">Diphasiastrum complanatum</name>
    <name type="common">Issler's clubmoss</name>
    <name type="synonym">Lycopodium complanatum</name>
    <dbReference type="NCBI Taxonomy" id="34168"/>
    <lineage>
        <taxon>Eukaryota</taxon>
        <taxon>Viridiplantae</taxon>
        <taxon>Streptophyta</taxon>
        <taxon>Embryophyta</taxon>
        <taxon>Tracheophyta</taxon>
        <taxon>Lycopodiopsida</taxon>
        <taxon>Lycopodiales</taxon>
        <taxon>Lycopodiaceae</taxon>
        <taxon>Lycopodioideae</taxon>
        <taxon>Diphasiastrum</taxon>
    </lineage>
</organism>
<sequence>MASEGAAHSRSTSSSPSQALIQRLLANGVHPRSVESKSGFIAYVKKNSEQFHRAISVLLPGIKEVEICCPDTSISPPQGRHVIHAECREALDWAQWVMFEGDPQEALEDIRQQNGTKGVCGAVWGINDIAYRCRTCEYDPTCAICVSCFRGGDHTSHDYSMIRTGGGCCDCGDPTAWKPNGFCTRHRGPGQTPPLPEPFLRAAKPVLEILFTNWTRVLQAAEDAADKKPKKWNQKSLEEKLASAVSTAMIDMLLDFCNYDESMLSFTAETVGMKKLGLVECFFRSEHFLPKKVVSKLHELLYKLLGDPEFKYRFSLAFVEHYPKFLQESMSDETLVPNGNPGSSRSFRERSILGRFSVQIFTVPTLTLRLVFESKLLDILLETLKEFFLSCCGQDGQLSVSKGPIQEQLHSRALDDIRYVMSHLEVAQYVAHERPDLSRAWLHLLAFIQGMYPQHRITSIHIEEENEDWVSAFSLEAQMASIHPLFVTGASSLGDNYWGVKKAIDGSSNVNVVSSSHGSLRTGHDYSGNITDDEARLFSRDSETEGHADQDWTTNKITLEHFPVANLGRNDPNVVSIAGVLLPTAFVWFLSECFQVIDAWFALDASREAAKTGGQTLEFGQGSSKRRGVHLRGRVGRGITRNAFATTFAEGSPARGSTIRDWLHRGRRATAVDLRSVHEELMEEGGFRRSSVASEAELQDSSDMDVDAGLVSDLSEAGNILENGWTDWWMGSDAGKTGSGLGMFNGEENWPSIEFDVSRQDVSFHIPLHRILALLLHKALELYVVNRKSPENGATSTEGTDNVSLDNVNFLLQLLPARFQVPAFAALLMEHPLRLQVLCAQVQAGMWRRNGHSIVGLCNIYHAVQWCENSLELDLFLLQCCAAMAPPEEFVERVLSRFGLADYFSLFLWQPNEYETTLAQGLLVLCIQVVSERGFCGLSMEESLRRELVQRLAIGDAAHSSLVKALPPRMQDNNHLQKTLDAIAIYLKPSGMQQGKYSLKEDCWRELDLYHPRWTPRELQAAEERYLRVCKTSALFAQLPQWRMPFPPLQNLANIAISGRMHDILRSVFFHAAFSINSSESRAPENLLFTALHMLSLGLDICSMAPYKQDRTSKEECILRSYEHVQPELLAPYSNYTQEYPSLLARAVERVLVGGADGTVKPERQSLLSLLIMLMRKYRLAELGEKSNSDYYECNVGAFIRSLLQRFAELHRGCMYEIESLAPEILHRLSTVSVKEKNENIILEDNEQPDRCSDADKRKLLARQRQAAMLAKMKAAQDQFVASLEPLEQNTEQKRGRLDIEKPEGKRPRELMDVHEFENRDSVSPVCALCRDSGSTNPLCILTLVQRSRLLALSENPTPSWEAAKKGFETLALAEREVSNVSSTVRRDAENLISELRQWIQGAVGDATALEQTDREDLFELFRNELPSIIRNAGRVSSPAGTMGVRSLDHAETEFDGGSPSNEEVDNNTETSLSPLLDSSWWAENLSAVNLNESTVGRENAIATVLSEYVATVSRGQAESQRNAGTETLREINATRSRRASARSTLPVLGSELRYNFGMNDSLGLNLSACGHSVHQECLDRYFSSLLQRYYSRSLFEGVQIVDPDMGEFLCPVCRRLANSILPVIPSSSSDALERLPGPTYDASSSSVSRQHSSHLEVSLACQTINSFQLEQAFQLLQNAEELMCKPGFRKAVFVKLPDAIKGVLEALAVRLCGLFYPDKDHFSTLVQGRDHQSLLLWDVFRYSLMSAELAARTKSLMTGLNDTGNRLLFLGEAADPSRGSVLPMLYCAAKVTQSQSRQAVLLRARGMQLLVGSICSGISRDLLPGKNFKASISSLLQYLEKGHNCADVQFWTRAADPVLVHDPFSSLLWLLFCLPLPLPSYGAPFIALVHLFYLICITQIIACAGKFQTINYGLTTRAHTFVSAIQATTSETVLAKLFQDDLDFSMLSRNPLIHIRQLTLPFLRRCSLLQNVCSIHTSVVPIAGSQSWDILKQSGYMSELPETKRLSNTEFAEVLVELNELEELEKLFSIPPIQNVLEDEALQNVVLRWCTHLQNETGSRHFRHVPRPTTAAPFQMMHLPYLFQDLLQRYIKECCPQCNTVPERPALCLLCGALCCGSGPRGCCSENMQSECYRHAGVCGAGIGVFLMLRRTNVLLMRWERQTMWPSPYLDAFGEEDLEMRRGKPLYLSEERYAVLTAMVASHGLDYSSYVLLHTTRDVIF</sequence>
<dbReference type="EMBL" id="CM055113">
    <property type="protein sequence ID" value="KAJ7515844.1"/>
    <property type="molecule type" value="Genomic_DNA"/>
</dbReference>
<reference evidence="2" key="1">
    <citation type="journal article" date="2024" name="Proc. Natl. Acad. Sci. U.S.A.">
        <title>Extraordinary preservation of gene collinearity over three hundred million years revealed in homosporous lycophytes.</title>
        <authorList>
            <person name="Li C."/>
            <person name="Wickell D."/>
            <person name="Kuo L.Y."/>
            <person name="Chen X."/>
            <person name="Nie B."/>
            <person name="Liao X."/>
            <person name="Peng D."/>
            <person name="Ji J."/>
            <person name="Jenkins J."/>
            <person name="Williams M."/>
            <person name="Shu S."/>
            <person name="Plott C."/>
            <person name="Barry K."/>
            <person name="Rajasekar S."/>
            <person name="Grimwood J."/>
            <person name="Han X."/>
            <person name="Sun S."/>
            <person name="Hou Z."/>
            <person name="He W."/>
            <person name="Dai G."/>
            <person name="Sun C."/>
            <person name="Schmutz J."/>
            <person name="Leebens-Mack J.H."/>
            <person name="Li F.W."/>
            <person name="Wang L."/>
        </authorList>
    </citation>
    <scope>NUCLEOTIDE SEQUENCE [LARGE SCALE GENOMIC DNA]</scope>
    <source>
        <strain evidence="2">cv. PW_Plant_1</strain>
    </source>
</reference>
<accession>A0ACC2AG13</accession>
<keyword evidence="2" id="KW-1185">Reference proteome</keyword>
<name>A0ACC2AG13_DIPCM</name>